<dbReference type="SUPFAM" id="SSF160631">
    <property type="entry name" value="SMI1/KNR4-like"/>
    <property type="match status" value="1"/>
</dbReference>
<dbReference type="RefSeq" id="WP_264845650.1">
    <property type="nucleotide sequence ID" value="NZ_BPMA01000013.1"/>
</dbReference>
<protein>
    <recommendedName>
        <fullName evidence="1">Knr4/Smi1-like domain-containing protein</fullName>
    </recommendedName>
</protein>
<gene>
    <name evidence="2" type="ORF">RCZ15_21700</name>
    <name evidence="3" type="ORF">RCZ16_05900</name>
</gene>
<dbReference type="AlphaFoldDB" id="A0AAV5AZU3"/>
<proteinExistence type="predicted"/>
<comment type="caution">
    <text evidence="2">The sequence shown here is derived from an EMBL/GenBank/DDBJ whole genome shotgun (WGS) entry which is preliminary data.</text>
</comment>
<evidence type="ECO:0000313" key="4">
    <source>
        <dbReference type="Proteomes" id="UP001207736"/>
    </source>
</evidence>
<evidence type="ECO:0000259" key="1">
    <source>
        <dbReference type="Pfam" id="PF09346"/>
    </source>
</evidence>
<evidence type="ECO:0000313" key="3">
    <source>
        <dbReference type="EMBL" id="GJM52272.1"/>
    </source>
</evidence>
<dbReference type="InterPro" id="IPR037883">
    <property type="entry name" value="Knr4/Smi1-like_sf"/>
</dbReference>
<evidence type="ECO:0000313" key="5">
    <source>
        <dbReference type="Proteomes" id="UP001208692"/>
    </source>
</evidence>
<dbReference type="Pfam" id="PF09346">
    <property type="entry name" value="SMI1_KNR4"/>
    <property type="match status" value="1"/>
</dbReference>
<dbReference type="Proteomes" id="UP001208692">
    <property type="component" value="Unassembled WGS sequence"/>
</dbReference>
<dbReference type="Gene3D" id="3.40.1580.10">
    <property type="entry name" value="SMI1/KNR4-like"/>
    <property type="match status" value="1"/>
</dbReference>
<feature type="domain" description="Knr4/Smi1-like" evidence="1">
    <location>
        <begin position="4"/>
        <end position="138"/>
    </location>
</feature>
<sequence>MNTLELLEKEFGFEYPTLYKQLYQNQMLDMGEASANWLTLTYPKLKQNPSLLLYAYDFELINPNEVQGLIEEIRDPDDYRNVNPEYLFVPFAMTYGGDWYCFWYRFPAEIEADAPLIVLLPHDDLELEILAKNLEDFIFAQLCESVCDVYEEGLIMDGDFRENISNMLRTHSPFLSADRKQIVSELYEREWVNDEKSNTQGLIGDEELATLLEKEIGFDYRGKRYPFEIEEDSPAVALQKITGMVYLKISPIPEKESPVYQMVKELNWRQNKAVTTHLEYSKKYEIFTRFTTDKERFIEMLEPFLARLQKLKNSTDFELIFIDSQSQETTVLNEFI</sequence>
<dbReference type="Proteomes" id="UP001207736">
    <property type="component" value="Unassembled WGS sequence"/>
</dbReference>
<evidence type="ECO:0000313" key="2">
    <source>
        <dbReference type="EMBL" id="GJM51197.1"/>
    </source>
</evidence>
<dbReference type="EMBL" id="BQKB01000010">
    <property type="protein sequence ID" value="GJM52272.1"/>
    <property type="molecule type" value="Genomic_DNA"/>
</dbReference>
<accession>A0AAV5AZU3</accession>
<name>A0AAV5AZU3_9FLAO</name>
<dbReference type="InterPro" id="IPR018958">
    <property type="entry name" value="Knr4/Smi1-like_dom"/>
</dbReference>
<reference evidence="2 5" key="1">
    <citation type="submission" date="2021-11" db="EMBL/GenBank/DDBJ databases">
        <title>Draft genome sequence of Capnocytophaga sp. strain KC07075 isolated from cat oral cavity.</title>
        <authorList>
            <person name="Suzuki M."/>
            <person name="Imaoka K."/>
            <person name="Kimura M."/>
            <person name="Morikawa S."/>
            <person name="Maeda K."/>
        </authorList>
    </citation>
    <scope>NUCLEOTIDE SEQUENCE</scope>
    <source>
        <strain evidence="2">KC07075</strain>
        <strain evidence="3 5">KC07079</strain>
    </source>
</reference>
<dbReference type="EMBL" id="BQKA01000043">
    <property type="protein sequence ID" value="GJM51197.1"/>
    <property type="molecule type" value="Genomic_DNA"/>
</dbReference>
<keyword evidence="5" id="KW-1185">Reference proteome</keyword>
<organism evidence="2 4">
    <name type="scientific">Capnocytophaga catalasegens</name>
    <dbReference type="NCBI Taxonomy" id="1004260"/>
    <lineage>
        <taxon>Bacteria</taxon>
        <taxon>Pseudomonadati</taxon>
        <taxon>Bacteroidota</taxon>
        <taxon>Flavobacteriia</taxon>
        <taxon>Flavobacteriales</taxon>
        <taxon>Flavobacteriaceae</taxon>
        <taxon>Capnocytophaga</taxon>
    </lineage>
</organism>